<evidence type="ECO:0000256" key="10">
    <source>
        <dbReference type="ARBA" id="ARBA00049864"/>
    </source>
</evidence>
<sequence>MSSSQQKIKVGILGATGTVGQRFITLLASHPFFEIHALGASPRSAGQAYPKATKWKQSVPIPEAVKQMTVRKCDPEDGFQECKIIFSGLDADAAGDIEQAFRKAEFAVFSNAKNYRQDPLVPLIVPTVNPSHIQVIPAQQASLSPPLQKGFIVTNANCSTTGLVVPLKALEDAFGPLDKCMVTTMQAISGGGYPGVPSMDILDNVVPYIGGEEEKIEWEASKILGGVLPEGKGFDLHSESPLKVSASCNRVAVLDGHTECVSVSFKNRPAPSPEAVAEAMRSYSCLTQSLGPSKVPSAAPTPLVVLEEQDRPQPRLDRNLHDGATVVVGRIRECPVLDIKFVCLSDNVRIGAATSSIINAELAVAQGVVSLE</sequence>
<dbReference type="Pfam" id="PF01118">
    <property type="entry name" value="Semialdhyde_dh"/>
    <property type="match status" value="1"/>
</dbReference>
<dbReference type="PIRSF" id="PIRSF000148">
    <property type="entry name" value="ASA_dh"/>
    <property type="match status" value="1"/>
</dbReference>
<dbReference type="EMBL" id="LN483157">
    <property type="protein sequence ID" value="CED83742.1"/>
    <property type="molecule type" value="Genomic_DNA"/>
</dbReference>
<evidence type="ECO:0000256" key="9">
    <source>
        <dbReference type="ARBA" id="ARBA00023167"/>
    </source>
</evidence>
<evidence type="ECO:0000256" key="8">
    <source>
        <dbReference type="ARBA" id="ARBA00023002"/>
    </source>
</evidence>
<dbReference type="GO" id="GO:0009089">
    <property type="term" value="P:lysine biosynthetic process via diaminopimelate"/>
    <property type="evidence" value="ECO:0007669"/>
    <property type="project" value="UniProtKB-UniPathway"/>
</dbReference>
<keyword evidence="8" id="KW-0560">Oxidoreductase</keyword>
<dbReference type="FunFam" id="3.40.50.720:FF:000200">
    <property type="entry name" value="Aspartate-semialdehyde dehydrogenase"/>
    <property type="match status" value="1"/>
</dbReference>
<comment type="pathway">
    <text evidence="2">Amino-acid biosynthesis; L-threonine biosynthesis; L-threonine from L-aspartate: step 2/5.</text>
</comment>
<dbReference type="UniPathway" id="UPA00050">
    <property type="reaction ID" value="UER00463"/>
</dbReference>
<name>A0A0F7SNT6_PHARH</name>
<dbReference type="GO" id="GO:0009086">
    <property type="term" value="P:methionine biosynthetic process"/>
    <property type="evidence" value="ECO:0007669"/>
    <property type="project" value="UniProtKB-KW"/>
</dbReference>
<feature type="domain" description="Semialdehyde dehydrogenase NAD-binding" evidence="14">
    <location>
        <begin position="9"/>
        <end position="136"/>
    </location>
</feature>
<dbReference type="PANTHER" id="PTHR46718">
    <property type="entry name" value="ASPARTATE-SEMIALDEHYDE DEHYDROGENASE"/>
    <property type="match status" value="1"/>
</dbReference>
<keyword evidence="5" id="KW-0028">Amino-acid biosynthesis</keyword>
<evidence type="ECO:0000256" key="12">
    <source>
        <dbReference type="ARBA" id="ARBA00050041"/>
    </source>
</evidence>
<dbReference type="UniPathway" id="UPA00051">
    <property type="reaction ID" value="UER00464"/>
</dbReference>
<evidence type="ECO:0000313" key="15">
    <source>
        <dbReference type="EMBL" id="CED83742.1"/>
    </source>
</evidence>
<dbReference type="CDD" id="cd02315">
    <property type="entry name" value="ScASADH_like_N"/>
    <property type="match status" value="1"/>
</dbReference>
<dbReference type="PROSITE" id="PS01103">
    <property type="entry name" value="ASD"/>
    <property type="match status" value="1"/>
</dbReference>
<dbReference type="GO" id="GO:0009088">
    <property type="term" value="P:threonine biosynthetic process"/>
    <property type="evidence" value="ECO:0007669"/>
    <property type="project" value="UniProtKB-UniPathway"/>
</dbReference>
<evidence type="ECO:0000256" key="4">
    <source>
        <dbReference type="ARBA" id="ARBA00013120"/>
    </source>
</evidence>
<dbReference type="InterPro" id="IPR000319">
    <property type="entry name" value="Asp-semialdehyde_DH_CS"/>
</dbReference>
<evidence type="ECO:0000256" key="2">
    <source>
        <dbReference type="ARBA" id="ARBA00005097"/>
    </source>
</evidence>
<dbReference type="InterPro" id="IPR005676">
    <property type="entry name" value="Asp_semi-ald_DH_pep-lack"/>
</dbReference>
<dbReference type="Pfam" id="PF02774">
    <property type="entry name" value="Semialdhyde_dhC"/>
    <property type="match status" value="1"/>
</dbReference>
<evidence type="ECO:0000256" key="5">
    <source>
        <dbReference type="ARBA" id="ARBA00022605"/>
    </source>
</evidence>
<keyword evidence="6" id="KW-0791">Threonine biosynthesis</keyword>
<evidence type="ECO:0000256" key="1">
    <source>
        <dbReference type="ARBA" id="ARBA00005021"/>
    </source>
</evidence>
<evidence type="ECO:0000256" key="7">
    <source>
        <dbReference type="ARBA" id="ARBA00022857"/>
    </source>
</evidence>
<dbReference type="Gene3D" id="3.40.50.720">
    <property type="entry name" value="NAD(P)-binding Rossmann-like Domain"/>
    <property type="match status" value="1"/>
</dbReference>
<dbReference type="InterPro" id="IPR012280">
    <property type="entry name" value="Semialdhyde_DH_dimer_dom"/>
</dbReference>
<dbReference type="Gene3D" id="3.30.360.10">
    <property type="entry name" value="Dihydrodipicolinate Reductase, domain 2"/>
    <property type="match status" value="1"/>
</dbReference>
<evidence type="ECO:0000256" key="11">
    <source>
        <dbReference type="ARBA" id="ARBA00049950"/>
    </source>
</evidence>
<keyword evidence="9" id="KW-0486">Methionine biosynthesis</keyword>
<dbReference type="FunFam" id="3.30.360.10:FF:000016">
    <property type="entry name" value="Probable aspartate-semialdehyde dehydrogenase"/>
    <property type="match status" value="1"/>
</dbReference>
<feature type="active site" description="Proton acceptor" evidence="13">
    <location>
        <position position="257"/>
    </location>
</feature>
<evidence type="ECO:0000256" key="6">
    <source>
        <dbReference type="ARBA" id="ARBA00022697"/>
    </source>
</evidence>
<dbReference type="InterPro" id="IPR036291">
    <property type="entry name" value="NAD(P)-bd_dom_sf"/>
</dbReference>
<dbReference type="SUPFAM" id="SSF55347">
    <property type="entry name" value="Glyceraldehyde-3-phosphate dehydrogenase-like, C-terminal domain"/>
    <property type="match status" value="1"/>
</dbReference>
<reference evidence="15" key="1">
    <citation type="submission" date="2014-08" db="EMBL/GenBank/DDBJ databases">
        <authorList>
            <person name="Sharma Rahul"/>
            <person name="Thines Marco"/>
        </authorList>
    </citation>
    <scope>NUCLEOTIDE SEQUENCE</scope>
</reference>
<comment type="function">
    <text evidence="11">Catalyzes the NADPH-dependent formation of L-aspartate 4-semialdehyde (L-ASA) by the reductive dephosphorylation of 4-phospho-L-aspartate. Mediates the second step in the biosynthesis of amino acids that derive from aspartate (the aspartate family of amino acids), including methioinine and threonine, the latter of which is a precursor to isoleucine.</text>
</comment>
<dbReference type="SUPFAM" id="SSF51735">
    <property type="entry name" value="NAD(P)-binding Rossmann-fold domains"/>
    <property type="match status" value="1"/>
</dbReference>
<dbReference type="NCBIfam" id="TIGR00978">
    <property type="entry name" value="asd_EA"/>
    <property type="match status" value="1"/>
</dbReference>
<dbReference type="EC" id="1.2.1.11" evidence="4"/>
<evidence type="ECO:0000256" key="13">
    <source>
        <dbReference type="PIRSR" id="PIRSR000148-1"/>
    </source>
</evidence>
<dbReference type="InterPro" id="IPR051823">
    <property type="entry name" value="ASADH-related"/>
</dbReference>
<dbReference type="GO" id="GO:0004073">
    <property type="term" value="F:aspartate-semialdehyde dehydrogenase activity"/>
    <property type="evidence" value="ECO:0007669"/>
    <property type="project" value="UniProtKB-EC"/>
</dbReference>
<dbReference type="UniPathway" id="UPA00034">
    <property type="reaction ID" value="UER00016"/>
</dbReference>
<dbReference type="InterPro" id="IPR000534">
    <property type="entry name" value="Semialdehyde_DH_NAD-bd"/>
</dbReference>
<dbReference type="CDD" id="cd18130">
    <property type="entry name" value="ASADH_C_arch_fung_like"/>
    <property type="match status" value="1"/>
</dbReference>
<comment type="similarity">
    <text evidence="3">Belongs to the aspartate-semialdehyde dehydrogenase family.</text>
</comment>
<dbReference type="PANTHER" id="PTHR46718:SF1">
    <property type="entry name" value="ASPARTATE-SEMIALDEHYDE DEHYDROGENASE"/>
    <property type="match status" value="1"/>
</dbReference>
<keyword evidence="7" id="KW-0521">NADP</keyword>
<comment type="catalytic activity">
    <reaction evidence="10">
        <text>L-aspartate 4-semialdehyde + phosphate + NADP(+) = 4-phospho-L-aspartate + NADPH + H(+)</text>
        <dbReference type="Rhea" id="RHEA:24284"/>
        <dbReference type="ChEBI" id="CHEBI:15378"/>
        <dbReference type="ChEBI" id="CHEBI:43474"/>
        <dbReference type="ChEBI" id="CHEBI:57535"/>
        <dbReference type="ChEBI" id="CHEBI:57783"/>
        <dbReference type="ChEBI" id="CHEBI:58349"/>
        <dbReference type="ChEBI" id="CHEBI:537519"/>
        <dbReference type="EC" id="1.2.1.11"/>
    </reaction>
    <physiologicalReaction direction="right-to-left" evidence="10">
        <dbReference type="Rhea" id="RHEA:24286"/>
    </physiologicalReaction>
</comment>
<evidence type="ECO:0000259" key="14">
    <source>
        <dbReference type="SMART" id="SM00859"/>
    </source>
</evidence>
<dbReference type="SMART" id="SM00859">
    <property type="entry name" value="Semialdhyde_dh"/>
    <property type="match status" value="1"/>
</dbReference>
<accession>A0A0F7SNT6</accession>
<dbReference type="GO" id="GO:0050661">
    <property type="term" value="F:NADP binding"/>
    <property type="evidence" value="ECO:0007669"/>
    <property type="project" value="InterPro"/>
</dbReference>
<dbReference type="GO" id="GO:0046983">
    <property type="term" value="F:protein dimerization activity"/>
    <property type="evidence" value="ECO:0007669"/>
    <property type="project" value="InterPro"/>
</dbReference>
<protein>
    <recommendedName>
        <fullName evidence="12">Aspartate-semialdehyde dehydrogenase</fullName>
        <ecNumber evidence="4">1.2.1.11</ecNumber>
    </recommendedName>
</protein>
<dbReference type="AlphaFoldDB" id="A0A0F7SNT6"/>
<dbReference type="GO" id="GO:0051287">
    <property type="term" value="F:NAD binding"/>
    <property type="evidence" value="ECO:0007669"/>
    <property type="project" value="InterPro"/>
</dbReference>
<comment type="pathway">
    <text evidence="1">Amino-acid biosynthesis; L-methionine biosynthesis via de novo pathway; L-homoserine from L-aspartate: step 2/3.</text>
</comment>
<organism evidence="15">
    <name type="scientific">Phaffia rhodozyma</name>
    <name type="common">Yeast</name>
    <name type="synonym">Xanthophyllomyces dendrorhous</name>
    <dbReference type="NCBI Taxonomy" id="264483"/>
    <lineage>
        <taxon>Eukaryota</taxon>
        <taxon>Fungi</taxon>
        <taxon>Dikarya</taxon>
        <taxon>Basidiomycota</taxon>
        <taxon>Agaricomycotina</taxon>
        <taxon>Tremellomycetes</taxon>
        <taxon>Cystofilobasidiales</taxon>
        <taxon>Mrakiaceae</taxon>
        <taxon>Phaffia</taxon>
    </lineage>
</organism>
<dbReference type="NCBIfam" id="NF006416">
    <property type="entry name" value="PRK08664.1"/>
    <property type="match status" value="1"/>
</dbReference>
<evidence type="ECO:0000256" key="3">
    <source>
        <dbReference type="ARBA" id="ARBA00010584"/>
    </source>
</evidence>
<proteinExistence type="inferred from homology"/>
<feature type="active site" description="Acyl-thioester intermediate" evidence="13">
    <location>
        <position position="158"/>
    </location>
</feature>